<keyword evidence="2" id="KW-1185">Reference proteome</keyword>
<comment type="caution">
    <text evidence="1">The sequence shown here is derived from an EMBL/GenBank/DDBJ whole genome shotgun (WGS) entry which is preliminary data.</text>
</comment>
<evidence type="ECO:0000313" key="1">
    <source>
        <dbReference type="EMBL" id="KJE20086.1"/>
    </source>
</evidence>
<dbReference type="PATRIC" id="fig|1502723.3.peg.6247"/>
<protein>
    <submittedName>
        <fullName evidence="1">Uncharacterized protein</fullName>
    </submittedName>
</protein>
<proteinExistence type="predicted"/>
<organism evidence="1 2">
    <name type="scientific">Frankia torreyi</name>
    <dbReference type="NCBI Taxonomy" id="1856"/>
    <lineage>
        <taxon>Bacteria</taxon>
        <taxon>Bacillati</taxon>
        <taxon>Actinomycetota</taxon>
        <taxon>Actinomycetes</taxon>
        <taxon>Frankiales</taxon>
        <taxon>Frankiaceae</taxon>
        <taxon>Frankia</taxon>
    </lineage>
</organism>
<accession>A0A0D8B7C4</accession>
<dbReference type="Proteomes" id="UP000032545">
    <property type="component" value="Unassembled WGS sequence"/>
</dbReference>
<dbReference type="AlphaFoldDB" id="A0A0D8B7C4"/>
<reference evidence="2" key="1">
    <citation type="submission" date="2015-02" db="EMBL/GenBank/DDBJ databases">
        <title>Draft Genome of Frankia sp. CpI1-S.</title>
        <authorList>
            <person name="Oshone R.T."/>
            <person name="Ngom M."/>
            <person name="Ghodhbane-Gtari F."/>
            <person name="Gtari M."/>
            <person name="Morris K."/>
            <person name="Thomas K."/>
            <person name="Sen A."/>
            <person name="Tisa L.S."/>
        </authorList>
    </citation>
    <scope>NUCLEOTIDE SEQUENCE [LARGE SCALE GENOMIC DNA]</scope>
    <source>
        <strain evidence="2">CpI1-S</strain>
    </source>
</reference>
<gene>
    <name evidence="1" type="ORF">FF36_05635</name>
</gene>
<name>A0A0D8B7C4_9ACTN</name>
<reference evidence="1 2" key="2">
    <citation type="journal article" date="2016" name="Genome Announc.">
        <title>Permanent Draft Genome Sequences for Two Variants of Frankia sp. Strain CpI1, the First Frankia Strain Isolated from Root Nodules of Comptonia peregrina.</title>
        <authorList>
            <person name="Oshone R."/>
            <person name="Hurst S.G.IV."/>
            <person name="Abebe-Akele F."/>
            <person name="Simpson S."/>
            <person name="Morris K."/>
            <person name="Thomas W.K."/>
            <person name="Tisa L.S."/>
        </authorList>
    </citation>
    <scope>NUCLEOTIDE SEQUENCE [LARGE SCALE GENOMIC DNA]</scope>
    <source>
        <strain evidence="2">CpI1-S</strain>
    </source>
</reference>
<evidence type="ECO:0000313" key="2">
    <source>
        <dbReference type="Proteomes" id="UP000032545"/>
    </source>
</evidence>
<sequence>MSAGASQPANSRARRRYWVWVARPEVSLDEDGSDHRERDPDRVTEPGEWWTCHAETQPGDLTLLYRSQLKKDRAYLIEAKSAAYSLADDESAAAEGWGVGCDYQVIDRFAQPLSIADMRLGMENSAHTLAIVSNNYLRSAYATTE</sequence>
<dbReference type="EMBL" id="JYFN01000072">
    <property type="protein sequence ID" value="KJE20086.1"/>
    <property type="molecule type" value="Genomic_DNA"/>
</dbReference>